<name>A0A1R1XKA3_9FUNG</name>
<keyword evidence="2" id="KW-1185">Reference proteome</keyword>
<accession>A0A1R1XKA3</accession>
<protein>
    <submittedName>
        <fullName evidence="1">Uncharacterized protein</fullName>
    </submittedName>
</protein>
<dbReference type="OrthoDB" id="10527585at2759"/>
<sequence>MGNGINLTTERSTQALLQIRVAVDRWTRAQRLSQTVLNESVPPVSRWSSIGIAVLQIADRCLHYPQPGIL</sequence>
<proteinExistence type="predicted"/>
<reference evidence="2" key="1">
    <citation type="submission" date="2017-01" db="EMBL/GenBank/DDBJ databases">
        <authorList>
            <person name="Wang Y."/>
            <person name="White M."/>
            <person name="Kvist S."/>
            <person name="Moncalvo J.-M."/>
        </authorList>
    </citation>
    <scope>NUCLEOTIDE SEQUENCE [LARGE SCALE GENOMIC DNA]</scope>
    <source>
        <strain evidence="2">ID-206-W2</strain>
    </source>
</reference>
<dbReference type="EMBL" id="LSSM01004371">
    <property type="protein sequence ID" value="OMJ15072.1"/>
    <property type="molecule type" value="Genomic_DNA"/>
</dbReference>
<organism evidence="1 2">
    <name type="scientific">Smittium culicis</name>
    <dbReference type="NCBI Taxonomy" id="133412"/>
    <lineage>
        <taxon>Eukaryota</taxon>
        <taxon>Fungi</taxon>
        <taxon>Fungi incertae sedis</taxon>
        <taxon>Zoopagomycota</taxon>
        <taxon>Kickxellomycotina</taxon>
        <taxon>Harpellomycetes</taxon>
        <taxon>Harpellales</taxon>
        <taxon>Legeriomycetaceae</taxon>
        <taxon>Smittium</taxon>
    </lineage>
</organism>
<comment type="caution">
    <text evidence="1">The sequence shown here is derived from an EMBL/GenBank/DDBJ whole genome shotgun (WGS) entry which is preliminary data.</text>
</comment>
<evidence type="ECO:0000313" key="2">
    <source>
        <dbReference type="Proteomes" id="UP000187429"/>
    </source>
</evidence>
<gene>
    <name evidence="1" type="ORF">AYI69_g8331</name>
</gene>
<evidence type="ECO:0000313" key="1">
    <source>
        <dbReference type="EMBL" id="OMJ15072.1"/>
    </source>
</evidence>
<dbReference type="AlphaFoldDB" id="A0A1R1XKA3"/>
<dbReference type="Proteomes" id="UP000187429">
    <property type="component" value="Unassembled WGS sequence"/>
</dbReference>